<dbReference type="PROSITE" id="PS00211">
    <property type="entry name" value="ABC_TRANSPORTER_1"/>
    <property type="match status" value="1"/>
</dbReference>
<dbReference type="SUPFAM" id="SSF52540">
    <property type="entry name" value="P-loop containing nucleoside triphosphate hydrolases"/>
    <property type="match status" value="1"/>
</dbReference>
<feature type="domain" description="ABC transporter" evidence="4">
    <location>
        <begin position="18"/>
        <end position="255"/>
    </location>
</feature>
<organism evidence="5 6">
    <name type="scientific">Clostridium algifaecis</name>
    <dbReference type="NCBI Taxonomy" id="1472040"/>
    <lineage>
        <taxon>Bacteria</taxon>
        <taxon>Bacillati</taxon>
        <taxon>Bacillota</taxon>
        <taxon>Clostridia</taxon>
        <taxon>Eubacteriales</taxon>
        <taxon>Clostridiaceae</taxon>
        <taxon>Clostridium</taxon>
    </lineage>
</organism>
<dbReference type="PANTHER" id="PTHR42788">
    <property type="entry name" value="TAURINE IMPORT ATP-BINDING PROTEIN-RELATED"/>
    <property type="match status" value="1"/>
</dbReference>
<keyword evidence="2" id="KW-0547">Nucleotide-binding</keyword>
<dbReference type="GO" id="GO:0005524">
    <property type="term" value="F:ATP binding"/>
    <property type="evidence" value="ECO:0007669"/>
    <property type="project" value="UniProtKB-KW"/>
</dbReference>
<keyword evidence="6" id="KW-1185">Reference proteome</keyword>
<keyword evidence="1" id="KW-0813">Transport</keyword>
<dbReference type="InterPro" id="IPR017871">
    <property type="entry name" value="ABC_transporter-like_CS"/>
</dbReference>
<gene>
    <name evidence="5" type="ORF">J2Z42_001624</name>
</gene>
<dbReference type="PROSITE" id="PS50893">
    <property type="entry name" value="ABC_TRANSPORTER_2"/>
    <property type="match status" value="1"/>
</dbReference>
<keyword evidence="3 5" id="KW-0067">ATP-binding</keyword>
<evidence type="ECO:0000313" key="5">
    <source>
        <dbReference type="EMBL" id="MBP2032945.1"/>
    </source>
</evidence>
<dbReference type="InterPro" id="IPR003593">
    <property type="entry name" value="AAA+_ATPase"/>
</dbReference>
<evidence type="ECO:0000256" key="2">
    <source>
        <dbReference type="ARBA" id="ARBA00022741"/>
    </source>
</evidence>
<comment type="caution">
    <text evidence="5">The sequence shown here is derived from an EMBL/GenBank/DDBJ whole genome shotgun (WGS) entry which is preliminary data.</text>
</comment>
<accession>A0ABS4KTN0</accession>
<dbReference type="Pfam" id="PF00005">
    <property type="entry name" value="ABC_tran"/>
    <property type="match status" value="1"/>
</dbReference>
<evidence type="ECO:0000256" key="1">
    <source>
        <dbReference type="ARBA" id="ARBA00022448"/>
    </source>
</evidence>
<evidence type="ECO:0000256" key="3">
    <source>
        <dbReference type="ARBA" id="ARBA00022840"/>
    </source>
</evidence>
<sequence length="298" mass="33755">MSVESIDRKVNVVSDYKIVAENVGYKYHAKNQDKGDKKDFEAIRGINLKVKSGEFVSIVGPSGCGKSTFLDIVGGLIKGNTGKIFIDNKEIHGPALDRGIVMQGYALFPWRTIEKNIEFGLEIKKVNKSERKKISEKYLDLVGLKGFENRYPHELSGGMKQRVAIARALAYNPEVLLMDEPFAAIDEQTKEELHIQLLHIWEKTHKTILFVTHSIEEAVFLSDRVVVMSKNPGTIKEIIDINIPRPRENGDIKSSEEFTVLRHRIWELLKNTKSKKKISGEEADYNEGLYDIPESAVN</sequence>
<dbReference type="CDD" id="cd03293">
    <property type="entry name" value="ABC_NrtD_SsuB_transporters"/>
    <property type="match status" value="1"/>
</dbReference>
<dbReference type="SMART" id="SM00382">
    <property type="entry name" value="AAA"/>
    <property type="match status" value="1"/>
</dbReference>
<evidence type="ECO:0000313" key="6">
    <source>
        <dbReference type="Proteomes" id="UP001519307"/>
    </source>
</evidence>
<evidence type="ECO:0000259" key="4">
    <source>
        <dbReference type="PROSITE" id="PS50893"/>
    </source>
</evidence>
<dbReference type="InterPro" id="IPR003439">
    <property type="entry name" value="ABC_transporter-like_ATP-bd"/>
</dbReference>
<dbReference type="InterPro" id="IPR027417">
    <property type="entry name" value="P-loop_NTPase"/>
</dbReference>
<dbReference type="PANTHER" id="PTHR42788:SF13">
    <property type="entry name" value="ALIPHATIC SULFONATES IMPORT ATP-BINDING PROTEIN SSUB"/>
    <property type="match status" value="1"/>
</dbReference>
<dbReference type="Proteomes" id="UP001519307">
    <property type="component" value="Unassembled WGS sequence"/>
</dbReference>
<reference evidence="5 6" key="1">
    <citation type="submission" date="2021-03" db="EMBL/GenBank/DDBJ databases">
        <title>Genomic Encyclopedia of Type Strains, Phase IV (KMG-IV): sequencing the most valuable type-strain genomes for metagenomic binning, comparative biology and taxonomic classification.</title>
        <authorList>
            <person name="Goeker M."/>
        </authorList>
    </citation>
    <scope>NUCLEOTIDE SEQUENCE [LARGE SCALE GENOMIC DNA]</scope>
    <source>
        <strain evidence="5 6">DSM 28783</strain>
    </source>
</reference>
<dbReference type="RefSeq" id="WP_209702100.1">
    <property type="nucleotide sequence ID" value="NZ_JAGGLM010000008.1"/>
</dbReference>
<name>A0ABS4KTN0_9CLOT</name>
<dbReference type="InterPro" id="IPR050166">
    <property type="entry name" value="ABC_transporter_ATP-bind"/>
</dbReference>
<protein>
    <submittedName>
        <fullName evidence="5">NitT/TauT family transport system ATP-binding protein</fullName>
    </submittedName>
</protein>
<dbReference type="Gene3D" id="3.40.50.300">
    <property type="entry name" value="P-loop containing nucleotide triphosphate hydrolases"/>
    <property type="match status" value="1"/>
</dbReference>
<dbReference type="EMBL" id="JAGGLM010000008">
    <property type="protein sequence ID" value="MBP2032945.1"/>
    <property type="molecule type" value="Genomic_DNA"/>
</dbReference>
<proteinExistence type="predicted"/>